<dbReference type="Proteomes" id="UP000826212">
    <property type="component" value="Chromosome"/>
</dbReference>
<dbReference type="EMBL" id="CP081303">
    <property type="protein sequence ID" value="QZE15770.1"/>
    <property type="molecule type" value="Genomic_DNA"/>
</dbReference>
<sequence>MVCFSTKYMGMEISSPLVLGASDLSLSPNIVMDAMDNGIGAVVYPTLFEEVAMMNQFSESQQRKYEIKQHAKRNMFPFVRHGDLHAHLSNVRDLVKRLNVPVIGSLNCLHPDAWVTYAKALEDQGVKGIELNFCVPNFSWSYNSKHTELEQCRIVELLKSNLHIPVAAKLSPYFTNLLHHVKLLDRAGVDSLVLFGNPIFPDINTQTEQMSFDVDVTSDSILHRSFPFIGKLYSNIIAELIGSGGVRNGYDIVKMILAGAESVQVVSTVYRHKVEYIPRMLEELKGWMASKGYDRLEDFRGNLSIECRESKRIFSRKGYVDMMIHSTNVAKKYPLKKMTEKLTL</sequence>
<evidence type="ECO:0000313" key="2">
    <source>
        <dbReference type="Proteomes" id="UP000826212"/>
    </source>
</evidence>
<organism evidence="1 2">
    <name type="scientific">Halosquirtibacter laminarini</name>
    <dbReference type="NCBI Taxonomy" id="3374600"/>
    <lineage>
        <taxon>Bacteria</taxon>
        <taxon>Pseudomonadati</taxon>
        <taxon>Bacteroidota</taxon>
        <taxon>Bacteroidia</taxon>
        <taxon>Marinilabiliales</taxon>
        <taxon>Prolixibacteraceae</taxon>
        <taxon>Halosquirtibacter</taxon>
    </lineage>
</organism>
<gene>
    <name evidence="1" type="ORF">K4L44_08030</name>
</gene>
<accession>A0AC61NPR5</accession>
<evidence type="ECO:0000313" key="1">
    <source>
        <dbReference type="EMBL" id="QZE15770.1"/>
    </source>
</evidence>
<proteinExistence type="predicted"/>
<keyword evidence="2" id="KW-1185">Reference proteome</keyword>
<name>A0AC61NPR5_9BACT</name>
<protein>
    <submittedName>
        <fullName evidence="1">Uncharacterized protein</fullName>
    </submittedName>
</protein>
<reference evidence="1" key="1">
    <citation type="submission" date="2021-08" db="EMBL/GenBank/DDBJ databases">
        <title>Novel anaerobic bacterium isolated from sea squirt in East Sea, Republic of Korea.</title>
        <authorList>
            <person name="Nguyen T.H."/>
            <person name="Li Z."/>
            <person name="Lee Y.-J."/>
            <person name="Ko J."/>
            <person name="Kim S.-G."/>
        </authorList>
    </citation>
    <scope>NUCLEOTIDE SEQUENCE</scope>
    <source>
        <strain evidence="1">KCTC 25031</strain>
    </source>
</reference>